<dbReference type="InterPro" id="IPR001750">
    <property type="entry name" value="ND/Mrp_TM"/>
</dbReference>
<comment type="similarity">
    <text evidence="3 18">Belongs to the complex I subunit 2 family.</text>
</comment>
<evidence type="ECO:0000256" key="11">
    <source>
        <dbReference type="ARBA" id="ARBA00022982"/>
    </source>
</evidence>
<organism evidence="20">
    <name type="scientific">Dotilla wichmanni</name>
    <dbReference type="NCBI Taxonomy" id="78109"/>
    <lineage>
        <taxon>Eukaryota</taxon>
        <taxon>Metazoa</taxon>
        <taxon>Ecdysozoa</taxon>
        <taxon>Arthropoda</taxon>
        <taxon>Crustacea</taxon>
        <taxon>Multicrustacea</taxon>
        <taxon>Malacostraca</taxon>
        <taxon>Eumalacostraca</taxon>
        <taxon>Eucarida</taxon>
        <taxon>Decapoda</taxon>
        <taxon>Pleocyemata</taxon>
        <taxon>Brachyura</taxon>
        <taxon>Eubrachyura</taxon>
        <taxon>Ocypodoidea</taxon>
        <taxon>Dotillidae</taxon>
        <taxon>Dotilla</taxon>
    </lineage>
</organism>
<keyword evidence="12 18" id="KW-1133">Transmembrane helix</keyword>
<gene>
    <name evidence="20" type="primary">ND2</name>
</gene>
<evidence type="ECO:0000256" key="10">
    <source>
        <dbReference type="ARBA" id="ARBA00022967"/>
    </source>
</evidence>
<feature type="domain" description="NADH:quinone oxidoreductase/Mrp antiporter transmembrane" evidence="19">
    <location>
        <begin position="24"/>
        <end position="281"/>
    </location>
</feature>
<dbReference type="Pfam" id="PF00361">
    <property type="entry name" value="Proton_antipo_M"/>
    <property type="match status" value="1"/>
</dbReference>
<dbReference type="AlphaFoldDB" id="A0A344GDM0"/>
<dbReference type="GO" id="GO:0005743">
    <property type="term" value="C:mitochondrial inner membrane"/>
    <property type="evidence" value="ECO:0007669"/>
    <property type="project" value="UniProtKB-SubCell"/>
</dbReference>
<dbReference type="RefSeq" id="YP_009503188.1">
    <property type="nucleotide sequence ID" value="NC_038180.1"/>
</dbReference>
<evidence type="ECO:0000256" key="15">
    <source>
        <dbReference type="ARBA" id="ARBA00023128"/>
    </source>
</evidence>
<evidence type="ECO:0000256" key="1">
    <source>
        <dbReference type="ARBA" id="ARBA00003257"/>
    </source>
</evidence>
<evidence type="ECO:0000259" key="19">
    <source>
        <dbReference type="Pfam" id="PF00361"/>
    </source>
</evidence>
<evidence type="ECO:0000256" key="2">
    <source>
        <dbReference type="ARBA" id="ARBA00004448"/>
    </source>
</evidence>
<comment type="catalytic activity">
    <reaction evidence="17 18">
        <text>a ubiquinone + NADH + 5 H(+)(in) = a ubiquinol + NAD(+) + 4 H(+)(out)</text>
        <dbReference type="Rhea" id="RHEA:29091"/>
        <dbReference type="Rhea" id="RHEA-COMP:9565"/>
        <dbReference type="Rhea" id="RHEA-COMP:9566"/>
        <dbReference type="ChEBI" id="CHEBI:15378"/>
        <dbReference type="ChEBI" id="CHEBI:16389"/>
        <dbReference type="ChEBI" id="CHEBI:17976"/>
        <dbReference type="ChEBI" id="CHEBI:57540"/>
        <dbReference type="ChEBI" id="CHEBI:57945"/>
        <dbReference type="EC" id="7.1.1.2"/>
    </reaction>
</comment>
<evidence type="ECO:0000256" key="18">
    <source>
        <dbReference type="RuleBase" id="RU003403"/>
    </source>
</evidence>
<dbReference type="EMBL" id="MH183129">
    <property type="protein sequence ID" value="AXA13790.1"/>
    <property type="molecule type" value="Genomic_DNA"/>
</dbReference>
<feature type="transmembrane region" description="Helical" evidence="18">
    <location>
        <begin position="231"/>
        <end position="249"/>
    </location>
</feature>
<evidence type="ECO:0000256" key="17">
    <source>
        <dbReference type="ARBA" id="ARBA00049551"/>
    </source>
</evidence>
<comment type="function">
    <text evidence="1">Core subunit of the mitochondrial membrane respiratory chain NADH dehydrogenase (Complex I) that is believed to belong to the minimal assembly required for catalysis. Complex I functions in the transfer of electrons from NADH to the respiratory chain. The immediate electron acceptor for the enzyme is believed to be ubiquinone.</text>
</comment>
<keyword evidence="7 18" id="KW-0679">Respiratory chain</keyword>
<keyword evidence="8 18" id="KW-0812">Transmembrane</keyword>
<keyword evidence="10 18" id="KW-1278">Translocase</keyword>
<dbReference type="CTD" id="4536"/>
<evidence type="ECO:0000256" key="16">
    <source>
        <dbReference type="ARBA" id="ARBA00023136"/>
    </source>
</evidence>
<comment type="function">
    <text evidence="18">Core subunit of the mitochondrial membrane respiratory chain NADH dehydrogenase (Complex I) which catalyzes electron transfer from NADH through the respiratory chain, using ubiquinone as an electron acceptor. Essential for the catalytic activity and assembly of complex I.</text>
</comment>
<dbReference type="GeneID" id="37542025"/>
<geneLocation type="mitochondrion" evidence="20"/>
<evidence type="ECO:0000256" key="8">
    <source>
        <dbReference type="ARBA" id="ARBA00022692"/>
    </source>
</evidence>
<dbReference type="InterPro" id="IPR003917">
    <property type="entry name" value="NADH_UbQ_OxRdtase_chain2"/>
</dbReference>
<protein>
    <recommendedName>
        <fullName evidence="5 18">NADH-ubiquinone oxidoreductase chain 2</fullName>
        <ecNumber evidence="4 18">7.1.1.2</ecNumber>
    </recommendedName>
</protein>
<accession>A0A344GDM0</accession>
<evidence type="ECO:0000256" key="6">
    <source>
        <dbReference type="ARBA" id="ARBA00022448"/>
    </source>
</evidence>
<evidence type="ECO:0000256" key="9">
    <source>
        <dbReference type="ARBA" id="ARBA00022792"/>
    </source>
</evidence>
<feature type="transmembrane region" description="Helical" evidence="18">
    <location>
        <begin position="142"/>
        <end position="162"/>
    </location>
</feature>
<dbReference type="PRINTS" id="PR01436">
    <property type="entry name" value="NADHDHGNASE2"/>
</dbReference>
<keyword evidence="16 18" id="KW-0472">Membrane</keyword>
<keyword evidence="15 18" id="KW-0496">Mitochondrion</keyword>
<feature type="transmembrane region" description="Helical" evidence="18">
    <location>
        <begin position="118"/>
        <end position="136"/>
    </location>
</feature>
<keyword evidence="6" id="KW-0813">Transport</keyword>
<feature type="transmembrane region" description="Helical" evidence="18">
    <location>
        <begin position="282"/>
        <end position="304"/>
    </location>
</feature>
<evidence type="ECO:0000256" key="3">
    <source>
        <dbReference type="ARBA" id="ARBA00007012"/>
    </source>
</evidence>
<feature type="transmembrane region" description="Helical" evidence="18">
    <location>
        <begin position="5"/>
        <end position="22"/>
    </location>
</feature>
<dbReference type="GO" id="GO:0008137">
    <property type="term" value="F:NADH dehydrogenase (ubiquinone) activity"/>
    <property type="evidence" value="ECO:0007669"/>
    <property type="project" value="UniProtKB-EC"/>
</dbReference>
<comment type="subcellular location">
    <subcellularLocation>
        <location evidence="2 18">Mitochondrion inner membrane</location>
        <topology evidence="2 18">Multi-pass membrane protein</topology>
    </subcellularLocation>
</comment>
<keyword evidence="13 18" id="KW-0520">NAD</keyword>
<feature type="transmembrane region" description="Helical" evidence="18">
    <location>
        <begin position="59"/>
        <end position="81"/>
    </location>
</feature>
<dbReference type="EC" id="7.1.1.2" evidence="4 18"/>
<evidence type="ECO:0000256" key="14">
    <source>
        <dbReference type="ARBA" id="ARBA00023075"/>
    </source>
</evidence>
<feature type="transmembrane region" description="Helical" evidence="18">
    <location>
        <begin position="183"/>
        <end position="211"/>
    </location>
</feature>
<evidence type="ECO:0000256" key="4">
    <source>
        <dbReference type="ARBA" id="ARBA00012944"/>
    </source>
</evidence>
<dbReference type="GO" id="GO:0006120">
    <property type="term" value="P:mitochondrial electron transport, NADH to ubiquinone"/>
    <property type="evidence" value="ECO:0007669"/>
    <property type="project" value="InterPro"/>
</dbReference>
<dbReference type="PANTHER" id="PTHR46552:SF1">
    <property type="entry name" value="NADH-UBIQUINONE OXIDOREDUCTASE CHAIN 2"/>
    <property type="match status" value="1"/>
</dbReference>
<reference evidence="20" key="1">
    <citation type="journal article" date="2018" name="Gene">
        <title>Characterization of four new mitogenomes from Ocypodoidea &amp; Grapsoidea, and phylomitogenomic insights into thoracotreme evolution.</title>
        <authorList>
            <person name="Chen J."/>
            <person name="Xing Y."/>
            <person name="Yao W."/>
            <person name="Zhang C."/>
            <person name="Zhang Z."/>
            <person name="Jiang G."/>
            <person name="Ding Z."/>
        </authorList>
    </citation>
    <scope>NUCLEOTIDE SEQUENCE</scope>
</reference>
<evidence type="ECO:0000256" key="13">
    <source>
        <dbReference type="ARBA" id="ARBA00023027"/>
    </source>
</evidence>
<dbReference type="InterPro" id="IPR050175">
    <property type="entry name" value="Complex_I_Subunit_2"/>
</dbReference>
<evidence type="ECO:0000256" key="12">
    <source>
        <dbReference type="ARBA" id="ARBA00022989"/>
    </source>
</evidence>
<name>A0A344GDM0_9EUCA</name>
<proteinExistence type="inferred from homology"/>
<feature type="transmembrane region" description="Helical" evidence="18">
    <location>
        <begin position="316"/>
        <end position="335"/>
    </location>
</feature>
<feature type="transmembrane region" description="Helical" evidence="18">
    <location>
        <begin position="87"/>
        <end position="106"/>
    </location>
</feature>
<keyword evidence="14 18" id="KW-0830">Ubiquinone</keyword>
<dbReference type="PANTHER" id="PTHR46552">
    <property type="entry name" value="NADH-UBIQUINONE OXIDOREDUCTASE CHAIN 2"/>
    <property type="match status" value="1"/>
</dbReference>
<evidence type="ECO:0000256" key="5">
    <source>
        <dbReference type="ARBA" id="ARBA00021008"/>
    </source>
</evidence>
<evidence type="ECO:0000313" key="20">
    <source>
        <dbReference type="EMBL" id="AXA13790.1"/>
    </source>
</evidence>
<keyword evidence="11 18" id="KW-0249">Electron transport</keyword>
<keyword evidence="9 18" id="KW-0999">Mitochondrion inner membrane</keyword>
<sequence length="336" mass="38330">MKFPYSYMIFFFSLILGTIISISSPSWFGAWVGLELNMMSFIPLITLKMNSYYSEAALKYFLIQALSSSLFISSSFLFISFYSVSSIFILLSLLLKIASAPFHFWFPQVMEGLNWPQVFLISTIQKLAPMILLSYLMINPILIKLTLISAILSALLGALGGLNQTYLRKIIAFSSINHMSWMMVAISLSDIFWLIYFSIYSLILLSITSSLFNLQAFTLSNLMQSDNTSSFNSLVFSLTLLSLGGLPPFTGFIPKWFMIQVMVQMNMFILLFFMLTSALITLYFYLRIVIIFIILLNPILSYNMKYKSKTSMSLSLPLKMSFNFIGMLTPFYPLLI</sequence>
<evidence type="ECO:0000256" key="7">
    <source>
        <dbReference type="ARBA" id="ARBA00022660"/>
    </source>
</evidence>